<keyword evidence="4 8" id="KW-0812">Transmembrane</keyword>
<dbReference type="InterPro" id="IPR043429">
    <property type="entry name" value="ArtM/GltK/GlnP/TcyL/YhdX-like"/>
</dbReference>
<keyword evidence="3" id="KW-1003">Cell membrane</keyword>
<dbReference type="NCBIfam" id="TIGR01726">
    <property type="entry name" value="HEQRo_perm_3TM"/>
    <property type="match status" value="1"/>
</dbReference>
<keyword evidence="5" id="KW-0029">Amino-acid transport</keyword>
<gene>
    <name evidence="10" type="ORF">AAME72_03505</name>
</gene>
<feature type="transmembrane region" description="Helical" evidence="8">
    <location>
        <begin position="54"/>
        <end position="76"/>
    </location>
</feature>
<evidence type="ECO:0000256" key="2">
    <source>
        <dbReference type="ARBA" id="ARBA00022448"/>
    </source>
</evidence>
<feature type="transmembrane region" description="Helical" evidence="8">
    <location>
        <begin position="88"/>
        <end position="107"/>
    </location>
</feature>
<dbReference type="GO" id="GO:0022857">
    <property type="term" value="F:transmembrane transporter activity"/>
    <property type="evidence" value="ECO:0007669"/>
    <property type="project" value="InterPro"/>
</dbReference>
<dbReference type="Pfam" id="PF00528">
    <property type="entry name" value="BPD_transp_1"/>
    <property type="match status" value="1"/>
</dbReference>
<evidence type="ECO:0000256" key="5">
    <source>
        <dbReference type="ARBA" id="ARBA00022970"/>
    </source>
</evidence>
<evidence type="ECO:0000256" key="4">
    <source>
        <dbReference type="ARBA" id="ARBA00022692"/>
    </source>
</evidence>
<evidence type="ECO:0000256" key="1">
    <source>
        <dbReference type="ARBA" id="ARBA00004651"/>
    </source>
</evidence>
<feature type="transmembrane region" description="Helical" evidence="8">
    <location>
        <begin position="144"/>
        <end position="166"/>
    </location>
</feature>
<reference evidence="10" key="1">
    <citation type="submission" date="2024-05" db="EMBL/GenBank/DDBJ databases">
        <title>The Natural Products Discovery Center: Release of the First 8490 Sequenced Strains for Exploring Actinobacteria Biosynthetic Diversity.</title>
        <authorList>
            <person name="Kalkreuter E."/>
            <person name="Kautsar S.A."/>
            <person name="Yang D."/>
            <person name="Bader C.D."/>
            <person name="Teijaro C.N."/>
            <person name="Fluegel L."/>
            <person name="Davis C.M."/>
            <person name="Simpson J.R."/>
            <person name="Lauterbach L."/>
            <person name="Steele A.D."/>
            <person name="Gui C."/>
            <person name="Meng S."/>
            <person name="Li G."/>
            <person name="Viehrig K."/>
            <person name="Ye F."/>
            <person name="Su P."/>
            <person name="Kiefer A.F."/>
            <person name="Nichols A."/>
            <person name="Cepeda A.J."/>
            <person name="Yan W."/>
            <person name="Fan B."/>
            <person name="Jiang Y."/>
            <person name="Adhikari A."/>
            <person name="Zheng C.-J."/>
            <person name="Schuster L."/>
            <person name="Cowan T.M."/>
            <person name="Smanski M.J."/>
            <person name="Chevrette M.G."/>
            <person name="de Carvalho L.P.S."/>
            <person name="Shen B."/>
        </authorList>
    </citation>
    <scope>NUCLEOTIDE SEQUENCE</scope>
    <source>
        <strain evidence="10">NPDC080035</strain>
    </source>
</reference>
<evidence type="ECO:0000259" key="9">
    <source>
        <dbReference type="PROSITE" id="PS50928"/>
    </source>
</evidence>
<name>A0AAU7GFW3_9MICO</name>
<accession>A0AAU7GFW3</accession>
<dbReference type="Gene3D" id="1.10.3720.10">
    <property type="entry name" value="MetI-like"/>
    <property type="match status" value="1"/>
</dbReference>
<dbReference type="RefSeq" id="WP_348788854.1">
    <property type="nucleotide sequence ID" value="NZ_CP157390.1"/>
</dbReference>
<organism evidence="10">
    <name type="scientific">Leifsonia sp. NPDC080035</name>
    <dbReference type="NCBI Taxonomy" id="3143936"/>
    <lineage>
        <taxon>Bacteria</taxon>
        <taxon>Bacillati</taxon>
        <taxon>Actinomycetota</taxon>
        <taxon>Actinomycetes</taxon>
        <taxon>Micrococcales</taxon>
        <taxon>Microbacteriaceae</taxon>
        <taxon>Leifsonia</taxon>
    </lineage>
</organism>
<evidence type="ECO:0000313" key="10">
    <source>
        <dbReference type="EMBL" id="XBM48933.1"/>
    </source>
</evidence>
<dbReference type="GO" id="GO:0006865">
    <property type="term" value="P:amino acid transport"/>
    <property type="evidence" value="ECO:0007669"/>
    <property type="project" value="UniProtKB-KW"/>
</dbReference>
<protein>
    <submittedName>
        <fullName evidence="10">Amino acid ABC transporter permease</fullName>
    </submittedName>
</protein>
<comment type="similarity">
    <text evidence="8">Belongs to the binding-protein-dependent transport system permease family.</text>
</comment>
<dbReference type="InterPro" id="IPR010065">
    <property type="entry name" value="AA_ABC_transptr_permease_3TM"/>
</dbReference>
<dbReference type="CDD" id="cd06261">
    <property type="entry name" value="TM_PBP2"/>
    <property type="match status" value="1"/>
</dbReference>
<dbReference type="GO" id="GO:0043190">
    <property type="term" value="C:ATP-binding cassette (ABC) transporter complex"/>
    <property type="evidence" value="ECO:0007669"/>
    <property type="project" value="InterPro"/>
</dbReference>
<dbReference type="AlphaFoldDB" id="A0AAU7GFW3"/>
<feature type="transmembrane region" description="Helical" evidence="8">
    <location>
        <begin position="12"/>
        <end position="42"/>
    </location>
</feature>
<feature type="transmembrane region" description="Helical" evidence="8">
    <location>
        <begin position="186"/>
        <end position="207"/>
    </location>
</feature>
<evidence type="ECO:0000256" key="8">
    <source>
        <dbReference type="RuleBase" id="RU363032"/>
    </source>
</evidence>
<evidence type="ECO:0000256" key="7">
    <source>
        <dbReference type="ARBA" id="ARBA00023136"/>
    </source>
</evidence>
<dbReference type="EMBL" id="CP157390">
    <property type="protein sequence ID" value="XBM48933.1"/>
    <property type="molecule type" value="Genomic_DNA"/>
</dbReference>
<dbReference type="PANTHER" id="PTHR30614:SF0">
    <property type="entry name" value="L-CYSTINE TRANSPORT SYSTEM PERMEASE PROTEIN TCYL"/>
    <property type="match status" value="1"/>
</dbReference>
<keyword evidence="7 8" id="KW-0472">Membrane</keyword>
<dbReference type="InterPro" id="IPR035906">
    <property type="entry name" value="MetI-like_sf"/>
</dbReference>
<comment type="subcellular location">
    <subcellularLocation>
        <location evidence="1 8">Cell membrane</location>
        <topology evidence="1 8">Multi-pass membrane protein</topology>
    </subcellularLocation>
</comment>
<dbReference type="PROSITE" id="PS50928">
    <property type="entry name" value="ABC_TM1"/>
    <property type="match status" value="1"/>
</dbReference>
<evidence type="ECO:0000256" key="6">
    <source>
        <dbReference type="ARBA" id="ARBA00022989"/>
    </source>
</evidence>
<dbReference type="SUPFAM" id="SSF161098">
    <property type="entry name" value="MetI-like"/>
    <property type="match status" value="1"/>
</dbReference>
<dbReference type="InterPro" id="IPR000515">
    <property type="entry name" value="MetI-like"/>
</dbReference>
<feature type="domain" description="ABC transmembrane type-1" evidence="9">
    <location>
        <begin position="17"/>
        <end position="207"/>
    </location>
</feature>
<proteinExistence type="inferred from homology"/>
<keyword evidence="6 8" id="KW-1133">Transmembrane helix</keyword>
<dbReference type="PANTHER" id="PTHR30614">
    <property type="entry name" value="MEMBRANE COMPONENT OF AMINO ACID ABC TRANSPORTER"/>
    <property type="match status" value="1"/>
</dbReference>
<evidence type="ECO:0000256" key="3">
    <source>
        <dbReference type="ARBA" id="ARBA00022475"/>
    </source>
</evidence>
<keyword evidence="2 8" id="KW-0813">Transport</keyword>
<sequence>MFQSFGLDDLLLIAQGALVTLMICSLAVVFGGALGLALGLMASGRIAILRWISAVYVGAVRGVPVLLIIFFVYFGLPLAVPGTDVPDYLAAVIALSVFASAYVSEIVRGSIAAIPRGQFEAAEALGLSYWSRYRFVILPQATRIIVPPGIGFLVVLIKDSSLVAAIGLMDLARSGNIVASLTANPILSYLVVGAVYFAICYTASAFARRYERRLSTRAAAPGVGESLALASGVEK</sequence>